<dbReference type="InterPro" id="IPR036291">
    <property type="entry name" value="NAD(P)-bd_dom_sf"/>
</dbReference>
<sequence>MNAAPFPRAVLLTGVTGSLGGHLCAELLARTRATVYCLTRGAAQRTTGRLADLGLASGERIVHVSGDIAQPRLGLSPAAYDALAESVDEILHCAAHVNLAAGYDHLAPVNVGGTRGIIAFAERAARLAHRTVPIRFVSTLATLATARDTGLTEVDERTPPSAETAGALGYAQTKVTAERELRAAADRGVPVTVFRPGVVTGHSETGRTETSDILVPLLRSSIALGCMPTGASLPVDAVDVVARALVQLCLNQGTETKTFHLIHPEPLPMGDVHEALHRNGYRLDMVEGEQWQSRVDDRADDPAVLPQAAMRDLSSYVFTTGPRCRVPRMRSDLTWRTLADVGVARPPLDGPYLDRVIRSLVADRALPLAHAVGAVN</sequence>
<dbReference type="PANTHER" id="PTHR44845">
    <property type="entry name" value="CARRIER DOMAIN-CONTAINING PROTEIN"/>
    <property type="match status" value="1"/>
</dbReference>
<keyword evidence="1" id="KW-0596">Phosphopantetheine</keyword>
<accession>A0ABU0RXS8</accession>
<reference evidence="4 5" key="1">
    <citation type="submission" date="2023-07" db="EMBL/GenBank/DDBJ databases">
        <title>Comparative genomics of wheat-associated soil bacteria to identify genetic determinants of phenazine resistance.</title>
        <authorList>
            <person name="Mouncey N."/>
        </authorList>
    </citation>
    <scope>NUCLEOTIDE SEQUENCE [LARGE SCALE GENOMIC DNA]</scope>
    <source>
        <strain evidence="4 5">W2I16</strain>
    </source>
</reference>
<dbReference type="Gene3D" id="3.40.50.720">
    <property type="entry name" value="NAD(P)-binding Rossmann-like Domain"/>
    <property type="match status" value="1"/>
</dbReference>
<dbReference type="PANTHER" id="PTHR44845:SF6">
    <property type="entry name" value="BETA-ALANINE-ACTIVATING ENZYME"/>
    <property type="match status" value="1"/>
</dbReference>
<dbReference type="InterPro" id="IPR013120">
    <property type="entry name" value="FAR_NAD-bd"/>
</dbReference>
<evidence type="ECO:0000259" key="3">
    <source>
        <dbReference type="Pfam" id="PF07993"/>
    </source>
</evidence>
<organism evidence="4 5">
    <name type="scientific">Streptomyces turgidiscabies</name>
    <dbReference type="NCBI Taxonomy" id="85558"/>
    <lineage>
        <taxon>Bacteria</taxon>
        <taxon>Bacillati</taxon>
        <taxon>Actinomycetota</taxon>
        <taxon>Actinomycetes</taxon>
        <taxon>Kitasatosporales</taxon>
        <taxon>Streptomycetaceae</taxon>
        <taxon>Streptomyces</taxon>
    </lineage>
</organism>
<dbReference type="RefSeq" id="WP_307629216.1">
    <property type="nucleotide sequence ID" value="NZ_JAUSZS010000007.1"/>
</dbReference>
<comment type="caution">
    <text evidence="4">The sequence shown here is derived from an EMBL/GenBank/DDBJ whole genome shotgun (WGS) entry which is preliminary data.</text>
</comment>
<dbReference type="SUPFAM" id="SSF51735">
    <property type="entry name" value="NAD(P)-binding Rossmann-fold domains"/>
    <property type="match status" value="1"/>
</dbReference>
<dbReference type="EMBL" id="JAUSZS010000007">
    <property type="protein sequence ID" value="MDQ0935700.1"/>
    <property type="molecule type" value="Genomic_DNA"/>
</dbReference>
<dbReference type="CDD" id="cd05235">
    <property type="entry name" value="SDR_e1"/>
    <property type="match status" value="1"/>
</dbReference>
<evidence type="ECO:0000256" key="1">
    <source>
        <dbReference type="ARBA" id="ARBA00022450"/>
    </source>
</evidence>
<protein>
    <submittedName>
        <fullName evidence="4">Thioester reductase-like protein</fullName>
    </submittedName>
</protein>
<evidence type="ECO:0000313" key="4">
    <source>
        <dbReference type="EMBL" id="MDQ0935700.1"/>
    </source>
</evidence>
<proteinExistence type="predicted"/>
<keyword evidence="2" id="KW-0597">Phosphoprotein</keyword>
<evidence type="ECO:0000256" key="2">
    <source>
        <dbReference type="ARBA" id="ARBA00022553"/>
    </source>
</evidence>
<dbReference type="NCBIfam" id="TIGR01746">
    <property type="entry name" value="Thioester-redct"/>
    <property type="match status" value="1"/>
</dbReference>
<dbReference type="Pfam" id="PF07993">
    <property type="entry name" value="NAD_binding_4"/>
    <property type="match status" value="1"/>
</dbReference>
<dbReference type="Proteomes" id="UP001223072">
    <property type="component" value="Unassembled WGS sequence"/>
</dbReference>
<dbReference type="InterPro" id="IPR010080">
    <property type="entry name" value="Thioester_reductase-like_dom"/>
</dbReference>
<feature type="domain" description="Thioester reductase (TE)" evidence="3">
    <location>
        <begin position="12"/>
        <end position="243"/>
    </location>
</feature>
<gene>
    <name evidence="4" type="ORF">QFZ49_005672</name>
</gene>
<evidence type="ECO:0000313" key="5">
    <source>
        <dbReference type="Proteomes" id="UP001223072"/>
    </source>
</evidence>
<name>A0ABU0RXS8_9ACTN</name>
<keyword evidence="5" id="KW-1185">Reference proteome</keyword>